<proteinExistence type="predicted"/>
<reference evidence="2" key="1">
    <citation type="submission" date="2018-05" db="EMBL/GenBank/DDBJ databases">
        <title>Draft genome of Mucuna pruriens seed.</title>
        <authorList>
            <person name="Nnadi N.E."/>
            <person name="Vos R."/>
            <person name="Hasami M.H."/>
            <person name="Devisetty U.K."/>
            <person name="Aguiy J.C."/>
        </authorList>
    </citation>
    <scope>NUCLEOTIDE SEQUENCE [LARGE SCALE GENOMIC DNA]</scope>
    <source>
        <strain evidence="2">JCA_2017</strain>
    </source>
</reference>
<evidence type="ECO:0000313" key="3">
    <source>
        <dbReference type="Proteomes" id="UP000257109"/>
    </source>
</evidence>
<organism evidence="2 3">
    <name type="scientific">Mucuna pruriens</name>
    <name type="common">Velvet bean</name>
    <name type="synonym">Dolichos pruriens</name>
    <dbReference type="NCBI Taxonomy" id="157652"/>
    <lineage>
        <taxon>Eukaryota</taxon>
        <taxon>Viridiplantae</taxon>
        <taxon>Streptophyta</taxon>
        <taxon>Embryophyta</taxon>
        <taxon>Tracheophyta</taxon>
        <taxon>Spermatophyta</taxon>
        <taxon>Magnoliopsida</taxon>
        <taxon>eudicotyledons</taxon>
        <taxon>Gunneridae</taxon>
        <taxon>Pentapetalae</taxon>
        <taxon>rosids</taxon>
        <taxon>fabids</taxon>
        <taxon>Fabales</taxon>
        <taxon>Fabaceae</taxon>
        <taxon>Papilionoideae</taxon>
        <taxon>50 kb inversion clade</taxon>
        <taxon>NPAAA clade</taxon>
        <taxon>indigoferoid/millettioid clade</taxon>
        <taxon>Phaseoleae</taxon>
        <taxon>Mucuna</taxon>
    </lineage>
</organism>
<keyword evidence="1" id="KW-0472">Membrane</keyword>
<gene>
    <name evidence="2" type="ORF">CR513_05962</name>
</gene>
<dbReference type="Proteomes" id="UP000257109">
    <property type="component" value="Unassembled WGS sequence"/>
</dbReference>
<keyword evidence="3" id="KW-1185">Reference proteome</keyword>
<evidence type="ECO:0000256" key="1">
    <source>
        <dbReference type="SAM" id="Phobius"/>
    </source>
</evidence>
<name>A0A371I3M4_MUCPR</name>
<sequence length="79" mass="9024">MLINVGQMSSLMEYMSFYNLLLLKTNFNYKGTIFISKGLCLIIVGGQIMVMSCHNFLSMVVKGSYYGSSEKQQEFNPYK</sequence>
<protein>
    <submittedName>
        <fullName evidence="2">Uncharacterized protein</fullName>
    </submittedName>
</protein>
<keyword evidence="1" id="KW-1133">Transmembrane helix</keyword>
<feature type="non-terminal residue" evidence="2">
    <location>
        <position position="1"/>
    </location>
</feature>
<evidence type="ECO:0000313" key="2">
    <source>
        <dbReference type="EMBL" id="RDY09642.1"/>
    </source>
</evidence>
<dbReference type="AlphaFoldDB" id="A0A371I3M4"/>
<keyword evidence="1" id="KW-0812">Transmembrane</keyword>
<accession>A0A371I3M4</accession>
<dbReference type="EMBL" id="QJKJ01000997">
    <property type="protein sequence ID" value="RDY09642.1"/>
    <property type="molecule type" value="Genomic_DNA"/>
</dbReference>
<feature type="transmembrane region" description="Helical" evidence="1">
    <location>
        <begin position="33"/>
        <end position="57"/>
    </location>
</feature>
<comment type="caution">
    <text evidence="2">The sequence shown here is derived from an EMBL/GenBank/DDBJ whole genome shotgun (WGS) entry which is preliminary data.</text>
</comment>